<keyword evidence="2" id="KW-0833">Ubl conjugation pathway</keyword>
<dbReference type="PANTHER" id="PTHR13042">
    <property type="entry name" value="UBIQUITIN-LIKE PROTEIN 5"/>
    <property type="match status" value="1"/>
</dbReference>
<dbReference type="EMBL" id="JBCLYO010000014">
    <property type="protein sequence ID" value="KAL0082927.1"/>
    <property type="molecule type" value="Genomic_DNA"/>
</dbReference>
<evidence type="ECO:0000256" key="2">
    <source>
        <dbReference type="ARBA" id="ARBA00022786"/>
    </source>
</evidence>
<evidence type="ECO:0000259" key="4">
    <source>
        <dbReference type="PROSITE" id="PS50053"/>
    </source>
</evidence>
<sequence>MLRFKKHEQEESSSQSKALTNRDDRDEGKQSSRAPHSSNRSRSPRRDRSPRKERSSSRRSRSPRKDRTSSHRSRSPRKDRTSSYRSGSPRRDERRLSRRSRSRSPKKTKTPRPRSKSPPKKIVTEKVQPRYSLIELEVNDRLGKKVRVKCSPSDTVGDFKKLVAAQIGTEPQKIVLKKWYKEFKDHITLSDYELNNGMNLELYYR</sequence>
<feature type="compositionally biased region" description="Basic residues" evidence="3">
    <location>
        <begin position="96"/>
        <end position="119"/>
    </location>
</feature>
<feature type="compositionally biased region" description="Basic and acidic residues" evidence="3">
    <location>
        <begin position="20"/>
        <end position="30"/>
    </location>
</feature>
<feature type="compositionally biased region" description="Basic and acidic residues" evidence="3">
    <location>
        <begin position="44"/>
        <end position="56"/>
    </location>
</feature>
<reference evidence="5 6" key="1">
    <citation type="submission" date="2024-04" db="EMBL/GenBank/DDBJ databases">
        <title>Symmetric and asymmetric DNA N6-adenine methylation regulates different biological responses in Mucorales.</title>
        <authorList>
            <consortium name="Lawrence Berkeley National Laboratory"/>
            <person name="Lax C."/>
            <person name="Mondo S.J."/>
            <person name="Osorio-Concepcion M."/>
            <person name="Muszewska A."/>
            <person name="Corrochano-Luque M."/>
            <person name="Gutierrez G."/>
            <person name="Riley R."/>
            <person name="Lipzen A."/>
            <person name="Guo J."/>
            <person name="Hundley H."/>
            <person name="Amirebrahimi M."/>
            <person name="Ng V."/>
            <person name="Lorenzo-Gutierrez D."/>
            <person name="Binder U."/>
            <person name="Yang J."/>
            <person name="Song Y."/>
            <person name="Canovas D."/>
            <person name="Navarro E."/>
            <person name="Freitag M."/>
            <person name="Gabaldon T."/>
            <person name="Grigoriev I.V."/>
            <person name="Corrochano L.M."/>
            <person name="Nicolas F.E."/>
            <person name="Garre V."/>
        </authorList>
    </citation>
    <scope>NUCLEOTIDE SEQUENCE [LARGE SCALE GENOMIC DNA]</scope>
    <source>
        <strain evidence="5 6">L51</strain>
    </source>
</reference>
<dbReference type="Proteomes" id="UP001448207">
    <property type="component" value="Unassembled WGS sequence"/>
</dbReference>
<protein>
    <recommendedName>
        <fullName evidence="1">Ubiquitin-like modifier HUB1</fullName>
    </recommendedName>
</protein>
<dbReference type="InterPro" id="IPR000626">
    <property type="entry name" value="Ubiquitin-like_dom"/>
</dbReference>
<name>A0ABR3AUW5_PHYBL</name>
<feature type="region of interest" description="Disordered" evidence="3">
    <location>
        <begin position="1"/>
        <end position="125"/>
    </location>
</feature>
<gene>
    <name evidence="5" type="ORF">J3Q64DRAFT_1152460</name>
</gene>
<evidence type="ECO:0000313" key="6">
    <source>
        <dbReference type="Proteomes" id="UP001448207"/>
    </source>
</evidence>
<evidence type="ECO:0000256" key="1">
    <source>
        <dbReference type="ARBA" id="ARBA00014108"/>
    </source>
</evidence>
<evidence type="ECO:0000313" key="5">
    <source>
        <dbReference type="EMBL" id="KAL0082927.1"/>
    </source>
</evidence>
<dbReference type="InterPro" id="IPR029071">
    <property type="entry name" value="Ubiquitin-like_domsf"/>
</dbReference>
<dbReference type="CDD" id="cd01791">
    <property type="entry name" value="Ubl_UBL5"/>
    <property type="match status" value="1"/>
</dbReference>
<feature type="compositionally biased region" description="Low complexity" evidence="3">
    <location>
        <begin position="31"/>
        <end position="41"/>
    </location>
</feature>
<dbReference type="Gene3D" id="3.10.20.90">
    <property type="entry name" value="Phosphatidylinositol 3-kinase Catalytic Subunit, Chain A, domain 1"/>
    <property type="match status" value="1"/>
</dbReference>
<dbReference type="SUPFAM" id="SSF54236">
    <property type="entry name" value="Ubiquitin-like"/>
    <property type="match status" value="1"/>
</dbReference>
<accession>A0ABR3AUW5</accession>
<feature type="domain" description="Ubiquitin-like" evidence="4">
    <location>
        <begin position="134"/>
        <end position="205"/>
    </location>
</feature>
<proteinExistence type="predicted"/>
<keyword evidence="6" id="KW-1185">Reference proteome</keyword>
<dbReference type="InterPro" id="IPR039732">
    <property type="entry name" value="Hub1/Ubl5"/>
</dbReference>
<evidence type="ECO:0000256" key="3">
    <source>
        <dbReference type="SAM" id="MobiDB-lite"/>
    </source>
</evidence>
<organism evidence="5 6">
    <name type="scientific">Phycomyces blakesleeanus</name>
    <dbReference type="NCBI Taxonomy" id="4837"/>
    <lineage>
        <taxon>Eukaryota</taxon>
        <taxon>Fungi</taxon>
        <taxon>Fungi incertae sedis</taxon>
        <taxon>Mucoromycota</taxon>
        <taxon>Mucoromycotina</taxon>
        <taxon>Mucoromycetes</taxon>
        <taxon>Mucorales</taxon>
        <taxon>Phycomycetaceae</taxon>
        <taxon>Phycomyces</taxon>
    </lineage>
</organism>
<comment type="caution">
    <text evidence="5">The sequence shown here is derived from an EMBL/GenBank/DDBJ whole genome shotgun (WGS) entry which is preliminary data.</text>
</comment>
<dbReference type="PROSITE" id="PS50053">
    <property type="entry name" value="UBIQUITIN_2"/>
    <property type="match status" value="1"/>
</dbReference>